<dbReference type="Proteomes" id="UP000283497">
    <property type="component" value="Unassembled WGS sequence"/>
</dbReference>
<reference evidence="14 15" key="2">
    <citation type="submission" date="2018-08" db="EMBL/GenBank/DDBJ databases">
        <title>A genome reference for cultivated species of the human gut microbiota.</title>
        <authorList>
            <person name="Zou Y."/>
            <person name="Xue W."/>
            <person name="Luo G."/>
        </authorList>
    </citation>
    <scope>NUCLEOTIDE SEQUENCE [LARGE SCALE GENOMIC DNA]</scope>
    <source>
        <strain evidence="11 15">AF31-17AC</strain>
        <strain evidence="10 14">AF45-14BH</strain>
    </source>
</reference>
<dbReference type="PANTHER" id="PTHR11717">
    <property type="entry name" value="LOW MOLECULAR WEIGHT PROTEIN TYROSINE PHOSPHATASE"/>
    <property type="match status" value="1"/>
</dbReference>
<dbReference type="AlphaFoldDB" id="A0A173SYZ1"/>
<evidence type="ECO:0000256" key="3">
    <source>
        <dbReference type="ARBA" id="ARBA00022801"/>
    </source>
</evidence>
<dbReference type="Pfam" id="PF01451">
    <property type="entry name" value="LMWPc"/>
    <property type="match status" value="1"/>
</dbReference>
<evidence type="ECO:0000313" key="11">
    <source>
        <dbReference type="EMBL" id="RHN17007.1"/>
    </source>
</evidence>
<dbReference type="Proteomes" id="UP000095679">
    <property type="component" value="Unassembled WGS sequence"/>
</dbReference>
<dbReference type="GO" id="GO:0004725">
    <property type="term" value="F:protein tyrosine phosphatase activity"/>
    <property type="evidence" value="ECO:0007669"/>
    <property type="project" value="UniProtKB-EC"/>
</dbReference>
<protein>
    <recommendedName>
        <fullName evidence="2">protein-tyrosine-phosphatase</fullName>
        <ecNumber evidence="2">3.1.3.48</ecNumber>
    </recommendedName>
</protein>
<dbReference type="Gene3D" id="3.40.50.2300">
    <property type="match status" value="1"/>
</dbReference>
<feature type="active site" evidence="6">
    <location>
        <position position="14"/>
    </location>
</feature>
<reference evidence="12 13" key="1">
    <citation type="submission" date="2015-09" db="EMBL/GenBank/DDBJ databases">
        <authorList>
            <consortium name="Pathogen Informatics"/>
        </authorList>
    </citation>
    <scope>NUCLEOTIDE SEQUENCE [LARGE SCALE GENOMIC DNA]</scope>
    <source>
        <strain evidence="9 13">2789STDY5834835</strain>
        <strain evidence="8 12">2789STDY5834966</strain>
    </source>
</reference>
<evidence type="ECO:0000313" key="10">
    <source>
        <dbReference type="EMBL" id="RHK39778.1"/>
    </source>
</evidence>
<dbReference type="OrthoDB" id="9784339at2"/>
<dbReference type="EC" id="3.1.3.48" evidence="2"/>
<evidence type="ECO:0000256" key="1">
    <source>
        <dbReference type="ARBA" id="ARBA00011063"/>
    </source>
</evidence>
<dbReference type="EMBL" id="QRQO01000004">
    <property type="protein sequence ID" value="RHN17007.1"/>
    <property type="molecule type" value="Genomic_DNA"/>
</dbReference>
<dbReference type="CDD" id="cd16343">
    <property type="entry name" value="LMWPTP"/>
    <property type="match status" value="1"/>
</dbReference>
<feature type="active site" description="Proton donor" evidence="6">
    <location>
        <position position="123"/>
    </location>
</feature>
<sequence>MIKVLMICHGNICRSPMAEFILKDMVKKKGMEDSFLIASCATSREEIGNSLHPGARAKLDEMGIPHKKRAAVQLTKEDYTTYDYLLCMDQWNINNVKRIIGHDPKHKVHLLLEYAGVKRDIADPWYTGNFDVTYDDIVQGCEAFLEELGV</sequence>
<dbReference type="SUPFAM" id="SSF52788">
    <property type="entry name" value="Phosphotyrosine protein phosphatases I"/>
    <property type="match status" value="1"/>
</dbReference>
<dbReference type="InterPro" id="IPR050438">
    <property type="entry name" value="LMW_PTPase"/>
</dbReference>
<keyword evidence="3 8" id="KW-0378">Hydrolase</keyword>
<organism evidence="8 12">
    <name type="scientific">Anaerobutyricum hallii</name>
    <dbReference type="NCBI Taxonomy" id="39488"/>
    <lineage>
        <taxon>Bacteria</taxon>
        <taxon>Bacillati</taxon>
        <taxon>Bacillota</taxon>
        <taxon>Clostridia</taxon>
        <taxon>Lachnospirales</taxon>
        <taxon>Lachnospiraceae</taxon>
        <taxon>Anaerobutyricum</taxon>
    </lineage>
</organism>
<accession>A0A173SYZ1</accession>
<comment type="catalytic activity">
    <reaction evidence="5">
        <text>O-phospho-L-tyrosyl-[protein] + H2O = L-tyrosyl-[protein] + phosphate</text>
        <dbReference type="Rhea" id="RHEA:10684"/>
        <dbReference type="Rhea" id="RHEA-COMP:10136"/>
        <dbReference type="Rhea" id="RHEA-COMP:20101"/>
        <dbReference type="ChEBI" id="CHEBI:15377"/>
        <dbReference type="ChEBI" id="CHEBI:43474"/>
        <dbReference type="ChEBI" id="CHEBI:46858"/>
        <dbReference type="ChEBI" id="CHEBI:61978"/>
        <dbReference type="EC" id="3.1.3.48"/>
    </reaction>
</comment>
<dbReference type="Proteomes" id="UP000283700">
    <property type="component" value="Unassembled WGS sequence"/>
</dbReference>
<evidence type="ECO:0000256" key="5">
    <source>
        <dbReference type="ARBA" id="ARBA00051722"/>
    </source>
</evidence>
<dbReference type="SMART" id="SM00226">
    <property type="entry name" value="LMWPc"/>
    <property type="match status" value="1"/>
</dbReference>
<evidence type="ECO:0000313" key="14">
    <source>
        <dbReference type="Proteomes" id="UP000283497"/>
    </source>
</evidence>
<evidence type="ECO:0000313" key="9">
    <source>
        <dbReference type="EMBL" id="CUO16320.1"/>
    </source>
</evidence>
<dbReference type="InterPro" id="IPR017867">
    <property type="entry name" value="Tyr_phospatase_low_mol_wt"/>
</dbReference>
<name>A0A173SYZ1_9FIRM</name>
<dbReference type="RefSeq" id="WP_022170463.1">
    <property type="nucleotide sequence ID" value="NZ_BLYK01000001.1"/>
</dbReference>
<dbReference type="InterPro" id="IPR036196">
    <property type="entry name" value="Ptyr_pPase_sf"/>
</dbReference>
<dbReference type="EMBL" id="QRNJ01000020">
    <property type="protein sequence ID" value="RHK39778.1"/>
    <property type="molecule type" value="Genomic_DNA"/>
</dbReference>
<dbReference type="EMBL" id="CYYC01000013">
    <property type="protein sequence ID" value="CUM95663.1"/>
    <property type="molecule type" value="Genomic_DNA"/>
</dbReference>
<evidence type="ECO:0000313" key="8">
    <source>
        <dbReference type="EMBL" id="CUM95663.1"/>
    </source>
</evidence>
<keyword evidence="4" id="KW-0904">Protein phosphatase</keyword>
<dbReference type="InterPro" id="IPR023485">
    <property type="entry name" value="Ptyr_pPase"/>
</dbReference>
<dbReference type="PANTHER" id="PTHR11717:SF7">
    <property type="entry name" value="LOW MOLECULAR WEIGHT PHOSPHOTYROSINE PROTEIN PHOSPHATASE"/>
    <property type="match status" value="1"/>
</dbReference>
<proteinExistence type="inferred from homology"/>
<gene>
    <name evidence="8" type="primary">yfkJ</name>
    <name evidence="10" type="ORF">DW068_06430</name>
    <name evidence="11" type="ORF">DWZ29_02400</name>
    <name evidence="9" type="ORF">ERS852450_01282</name>
    <name evidence="8" type="ORF">ERS852578_01310</name>
</gene>
<feature type="active site" description="Nucleophile" evidence="6">
    <location>
        <position position="8"/>
    </location>
</feature>
<dbReference type="PRINTS" id="PR00719">
    <property type="entry name" value="LMWPTPASE"/>
</dbReference>
<evidence type="ECO:0000313" key="13">
    <source>
        <dbReference type="Proteomes" id="UP000095679"/>
    </source>
</evidence>
<evidence type="ECO:0000256" key="6">
    <source>
        <dbReference type="PIRSR" id="PIRSR617867-1"/>
    </source>
</evidence>
<evidence type="ECO:0000313" key="12">
    <source>
        <dbReference type="Proteomes" id="UP000095390"/>
    </source>
</evidence>
<evidence type="ECO:0000256" key="4">
    <source>
        <dbReference type="ARBA" id="ARBA00022912"/>
    </source>
</evidence>
<evidence type="ECO:0000313" key="15">
    <source>
        <dbReference type="Proteomes" id="UP000283700"/>
    </source>
</evidence>
<evidence type="ECO:0000259" key="7">
    <source>
        <dbReference type="SMART" id="SM00226"/>
    </source>
</evidence>
<evidence type="ECO:0000256" key="2">
    <source>
        <dbReference type="ARBA" id="ARBA00013064"/>
    </source>
</evidence>
<comment type="similarity">
    <text evidence="1">Belongs to the low molecular weight phosphotyrosine protein phosphatase family.</text>
</comment>
<dbReference type="Proteomes" id="UP000095390">
    <property type="component" value="Unassembled WGS sequence"/>
</dbReference>
<dbReference type="EMBL" id="CYZL01000009">
    <property type="protein sequence ID" value="CUO16320.1"/>
    <property type="molecule type" value="Genomic_DNA"/>
</dbReference>
<dbReference type="GeneID" id="75048588"/>
<feature type="domain" description="Phosphotyrosine protein phosphatase I" evidence="7">
    <location>
        <begin position="2"/>
        <end position="147"/>
    </location>
</feature>